<evidence type="ECO:0000256" key="1">
    <source>
        <dbReference type="ARBA" id="ARBA00023015"/>
    </source>
</evidence>
<feature type="domain" description="RNA polymerase sigma-70" evidence="6">
    <location>
        <begin position="101"/>
        <end position="114"/>
    </location>
</feature>
<dbReference type="Pfam" id="PF04542">
    <property type="entry name" value="Sigma70_r2"/>
    <property type="match status" value="1"/>
</dbReference>
<keyword evidence="4" id="KW-0804">Transcription</keyword>
<dbReference type="InterPro" id="IPR007627">
    <property type="entry name" value="RNA_pol_sigma70_r2"/>
</dbReference>
<dbReference type="InterPro" id="IPR013324">
    <property type="entry name" value="RNA_pol_sigma_r3/r4-like"/>
</dbReference>
<evidence type="ECO:0000256" key="2">
    <source>
        <dbReference type="ARBA" id="ARBA00023082"/>
    </source>
</evidence>
<keyword evidence="2" id="KW-0731">Sigma factor</keyword>
<dbReference type="GO" id="GO:0016987">
    <property type="term" value="F:sigma factor activity"/>
    <property type="evidence" value="ECO:0007669"/>
    <property type="project" value="UniProtKB-KW"/>
</dbReference>
<evidence type="ECO:0000313" key="7">
    <source>
        <dbReference type="EMBL" id="GAG28196.1"/>
    </source>
</evidence>
<dbReference type="InterPro" id="IPR014284">
    <property type="entry name" value="RNA_pol_sigma-70_dom"/>
</dbReference>
<dbReference type="InterPro" id="IPR007624">
    <property type="entry name" value="RNA_pol_sigma70_r3"/>
</dbReference>
<gene>
    <name evidence="7" type="ORF">S01H1_48620</name>
</gene>
<dbReference type="GO" id="GO:0003677">
    <property type="term" value="F:DNA binding"/>
    <property type="evidence" value="ECO:0007669"/>
    <property type="project" value="UniProtKB-KW"/>
</dbReference>
<feature type="coiled-coil region" evidence="5">
    <location>
        <begin position="11"/>
        <end position="48"/>
    </location>
</feature>
<dbReference type="PROSITE" id="PS00715">
    <property type="entry name" value="SIGMA70_1"/>
    <property type="match status" value="1"/>
</dbReference>
<evidence type="ECO:0000256" key="3">
    <source>
        <dbReference type="ARBA" id="ARBA00023125"/>
    </source>
</evidence>
<dbReference type="SUPFAM" id="SSF88659">
    <property type="entry name" value="Sigma3 and sigma4 domains of RNA polymerase sigma factors"/>
    <property type="match status" value="2"/>
</dbReference>
<sequence length="262" mass="30481">ETIVKSMEKELKKLKAIKKPTNEQKKELEETEKEIRVALKGIKKLEAEVGLPRKKINELFRKYALNQVNDKIAKDNLAKANLRLVVNIAKKYVNRGLHFLDLIQEGNIGLMKAVEKFEFERGYKFSTYATWWIRQAITRAIADQSRTIRVPVHMVETLNKINKIKRTFVQEHGREPTHEELAKELNLDEKKIKNIIKISKEPISLETPVGDSEDAFIKDFIESENEFSPSDTVANNDLKERVREVLKTLTPREEKVLKMRFG</sequence>
<dbReference type="Gene3D" id="1.10.601.10">
    <property type="entry name" value="RNA Polymerase Primary Sigma Factor"/>
    <property type="match status" value="1"/>
</dbReference>
<dbReference type="InterPro" id="IPR050239">
    <property type="entry name" value="Sigma-70_RNA_pol_init_factors"/>
</dbReference>
<dbReference type="PRINTS" id="PR00046">
    <property type="entry name" value="SIGMA70FCT"/>
</dbReference>
<evidence type="ECO:0000256" key="4">
    <source>
        <dbReference type="ARBA" id="ARBA00023163"/>
    </source>
</evidence>
<dbReference type="SUPFAM" id="SSF88946">
    <property type="entry name" value="Sigma2 domain of RNA polymerase sigma factors"/>
    <property type="match status" value="1"/>
</dbReference>
<dbReference type="Gene3D" id="1.10.10.10">
    <property type="entry name" value="Winged helix-like DNA-binding domain superfamily/Winged helix DNA-binding domain"/>
    <property type="match status" value="2"/>
</dbReference>
<organism evidence="7">
    <name type="scientific">marine sediment metagenome</name>
    <dbReference type="NCBI Taxonomy" id="412755"/>
    <lineage>
        <taxon>unclassified sequences</taxon>
        <taxon>metagenomes</taxon>
        <taxon>ecological metagenomes</taxon>
    </lineage>
</organism>
<feature type="non-terminal residue" evidence="7">
    <location>
        <position position="262"/>
    </location>
</feature>
<dbReference type="PANTHER" id="PTHR30603:SF60">
    <property type="entry name" value="RNA POLYMERASE SIGMA FACTOR RPOD"/>
    <property type="match status" value="1"/>
</dbReference>
<comment type="caution">
    <text evidence="7">The sequence shown here is derived from an EMBL/GenBank/DDBJ whole genome shotgun (WGS) entry which is preliminary data.</text>
</comment>
<dbReference type="EMBL" id="BARS01031228">
    <property type="protein sequence ID" value="GAG28196.1"/>
    <property type="molecule type" value="Genomic_DNA"/>
</dbReference>
<keyword evidence="3" id="KW-0238">DNA-binding</keyword>
<keyword evidence="1" id="KW-0805">Transcription regulation</keyword>
<dbReference type="AlphaFoldDB" id="X0XTJ1"/>
<dbReference type="InterPro" id="IPR036388">
    <property type="entry name" value="WH-like_DNA-bd_sf"/>
</dbReference>
<evidence type="ECO:0000259" key="6">
    <source>
        <dbReference type="PROSITE" id="PS00715"/>
    </source>
</evidence>
<name>X0XTJ1_9ZZZZ</name>
<dbReference type="Pfam" id="PF04539">
    <property type="entry name" value="Sigma70_r3"/>
    <property type="match status" value="1"/>
</dbReference>
<reference evidence="7" key="1">
    <citation type="journal article" date="2014" name="Front. Microbiol.">
        <title>High frequency of phylogenetically diverse reductive dehalogenase-homologous genes in deep subseafloor sedimentary metagenomes.</title>
        <authorList>
            <person name="Kawai M."/>
            <person name="Futagami T."/>
            <person name="Toyoda A."/>
            <person name="Takaki Y."/>
            <person name="Nishi S."/>
            <person name="Hori S."/>
            <person name="Arai W."/>
            <person name="Tsubouchi T."/>
            <person name="Morono Y."/>
            <person name="Uchiyama I."/>
            <person name="Ito T."/>
            <person name="Fujiyama A."/>
            <person name="Inagaki F."/>
            <person name="Takami H."/>
        </authorList>
    </citation>
    <scope>NUCLEOTIDE SEQUENCE</scope>
    <source>
        <strain evidence="7">Expedition CK06-06</strain>
    </source>
</reference>
<proteinExistence type="predicted"/>
<feature type="non-terminal residue" evidence="7">
    <location>
        <position position="1"/>
    </location>
</feature>
<dbReference type="NCBIfam" id="TIGR02937">
    <property type="entry name" value="sigma70-ECF"/>
    <property type="match status" value="1"/>
</dbReference>
<evidence type="ECO:0000256" key="5">
    <source>
        <dbReference type="SAM" id="Coils"/>
    </source>
</evidence>
<protein>
    <recommendedName>
        <fullName evidence="6">RNA polymerase sigma-70 domain-containing protein</fullName>
    </recommendedName>
</protein>
<keyword evidence="5" id="KW-0175">Coiled coil</keyword>
<dbReference type="InterPro" id="IPR013325">
    <property type="entry name" value="RNA_pol_sigma_r2"/>
</dbReference>
<dbReference type="PANTHER" id="PTHR30603">
    <property type="entry name" value="RNA POLYMERASE SIGMA FACTOR RPO"/>
    <property type="match status" value="1"/>
</dbReference>
<dbReference type="FunFam" id="1.10.601.10:FF:000001">
    <property type="entry name" value="RNA polymerase sigma factor SigA"/>
    <property type="match status" value="1"/>
</dbReference>
<dbReference type="GO" id="GO:0006352">
    <property type="term" value="P:DNA-templated transcription initiation"/>
    <property type="evidence" value="ECO:0007669"/>
    <property type="project" value="InterPro"/>
</dbReference>
<accession>X0XTJ1</accession>
<dbReference type="InterPro" id="IPR000943">
    <property type="entry name" value="RNA_pol_sigma70"/>
</dbReference>